<dbReference type="SUPFAM" id="SSF51735">
    <property type="entry name" value="NAD(P)-binding Rossmann-fold domains"/>
    <property type="match status" value="1"/>
</dbReference>
<keyword evidence="2" id="KW-0472">Membrane</keyword>
<dbReference type="InterPro" id="IPR036291">
    <property type="entry name" value="NAD(P)-bd_dom_sf"/>
</dbReference>
<dbReference type="Pfam" id="PF01370">
    <property type="entry name" value="Epimerase"/>
    <property type="match status" value="1"/>
</dbReference>
<evidence type="ECO:0000313" key="4">
    <source>
        <dbReference type="EMBL" id="CUS03183.2"/>
    </source>
</evidence>
<dbReference type="Proteomes" id="UP000215027">
    <property type="component" value="Chromosome I"/>
</dbReference>
<evidence type="ECO:0000256" key="2">
    <source>
        <dbReference type="SAM" id="Phobius"/>
    </source>
</evidence>
<accession>A0A161KAG9</accession>
<dbReference type="RefSeq" id="WP_095042717.1">
    <property type="nucleotide sequence ID" value="NZ_LN890655.1"/>
</dbReference>
<dbReference type="GO" id="GO:0005737">
    <property type="term" value="C:cytoplasm"/>
    <property type="evidence" value="ECO:0007669"/>
    <property type="project" value="TreeGrafter"/>
</dbReference>
<dbReference type="Gene3D" id="3.40.50.720">
    <property type="entry name" value="NAD(P)-binding Rossmann-like Domain"/>
    <property type="match status" value="1"/>
</dbReference>
<dbReference type="EMBL" id="LN890655">
    <property type="protein sequence ID" value="CUS03183.2"/>
    <property type="molecule type" value="Genomic_DNA"/>
</dbReference>
<feature type="transmembrane region" description="Helical" evidence="2">
    <location>
        <begin position="335"/>
        <end position="352"/>
    </location>
</feature>
<organism evidence="4 5">
    <name type="scientific">Candidatus Promineifilum breve</name>
    <dbReference type="NCBI Taxonomy" id="1806508"/>
    <lineage>
        <taxon>Bacteria</taxon>
        <taxon>Bacillati</taxon>
        <taxon>Chloroflexota</taxon>
        <taxon>Ardenticatenia</taxon>
        <taxon>Candidatus Promineifilales</taxon>
        <taxon>Candidatus Promineifilaceae</taxon>
        <taxon>Candidatus Promineifilum</taxon>
    </lineage>
</organism>
<feature type="domain" description="NAD-dependent epimerase/dehydratase" evidence="3">
    <location>
        <begin position="4"/>
        <end position="223"/>
    </location>
</feature>
<sequence>MKAFVTGGTGFIGRVVVRKLLARGYRVTALARSESGAAGLRDMGAAVVRGDVTDRESMRAGMSGCDVVFHIAAVYDFSPAGVAQSEAVNVGGTENVLGLAFELGVPRIIYTSTVAVFGDTRGELPDETYYAGGPFLTEYDRTKWLAHYEVAEALIAQGAPIIIVLPGGVYGPGDTSWLADMMRLYHRGLLPILPGPESVITFAFVDDVAEGHILAAEKGRLGECYILAGPAVPIGEMVDFWAQLTGKRPPMAHIPARAARRLAPLAGRAQSALSLPQAFSGELMRTLGVSYAARSDKARAELGWRPRPIQAGMLETFEWIAASEPADNDQGERRIAGGLVLVAVGLLLLWLVKRPRTGGSAGEQGSGGAGESDGDG</sequence>
<dbReference type="PANTHER" id="PTHR48079">
    <property type="entry name" value="PROTEIN YEEZ"/>
    <property type="match status" value="1"/>
</dbReference>
<dbReference type="KEGG" id="pbf:CFX0092_A1305"/>
<keyword evidence="5" id="KW-1185">Reference proteome</keyword>
<feature type="compositionally biased region" description="Gly residues" evidence="1">
    <location>
        <begin position="359"/>
        <end position="376"/>
    </location>
</feature>
<feature type="region of interest" description="Disordered" evidence="1">
    <location>
        <begin position="357"/>
        <end position="376"/>
    </location>
</feature>
<evidence type="ECO:0000313" key="5">
    <source>
        <dbReference type="Proteomes" id="UP000215027"/>
    </source>
</evidence>
<keyword evidence="2" id="KW-1133">Transmembrane helix</keyword>
<evidence type="ECO:0000256" key="1">
    <source>
        <dbReference type="SAM" id="MobiDB-lite"/>
    </source>
</evidence>
<proteinExistence type="predicted"/>
<dbReference type="InterPro" id="IPR051783">
    <property type="entry name" value="NAD(P)-dependent_oxidoreduct"/>
</dbReference>
<protein>
    <submittedName>
        <fullName evidence="4">NAD-dependent epimerase/dehydratase</fullName>
    </submittedName>
</protein>
<gene>
    <name evidence="4" type="ORF">CFX0092_A1305</name>
</gene>
<dbReference type="InterPro" id="IPR001509">
    <property type="entry name" value="Epimerase_deHydtase"/>
</dbReference>
<dbReference type="PANTHER" id="PTHR48079:SF6">
    <property type="entry name" value="NAD(P)-BINDING DOMAIN-CONTAINING PROTEIN-RELATED"/>
    <property type="match status" value="1"/>
</dbReference>
<reference evidence="4" key="1">
    <citation type="submission" date="2016-01" db="EMBL/GenBank/DDBJ databases">
        <authorList>
            <person name="Mcilroy J.S."/>
            <person name="Karst M S."/>
            <person name="Albertsen M."/>
        </authorList>
    </citation>
    <scope>NUCLEOTIDE SEQUENCE</scope>
    <source>
        <strain evidence="4">Cfx-K</strain>
    </source>
</reference>
<dbReference type="GO" id="GO:0004029">
    <property type="term" value="F:aldehyde dehydrogenase (NAD+) activity"/>
    <property type="evidence" value="ECO:0007669"/>
    <property type="project" value="TreeGrafter"/>
</dbReference>
<evidence type="ECO:0000259" key="3">
    <source>
        <dbReference type="Pfam" id="PF01370"/>
    </source>
</evidence>
<dbReference type="OrthoDB" id="9807212at2"/>
<keyword evidence="2" id="KW-0812">Transmembrane</keyword>
<dbReference type="AlphaFoldDB" id="A0A161KAG9"/>
<name>A0A161KAG9_9CHLR</name>